<dbReference type="PANTHER" id="PTHR43133">
    <property type="entry name" value="RNA POLYMERASE ECF-TYPE SIGMA FACTO"/>
    <property type="match status" value="1"/>
</dbReference>
<dbReference type="AlphaFoldDB" id="A0A3N2E179"/>
<dbReference type="InterPro" id="IPR013325">
    <property type="entry name" value="RNA_pol_sigma_r2"/>
</dbReference>
<dbReference type="NCBIfam" id="TIGR02937">
    <property type="entry name" value="sigma70-ECF"/>
    <property type="match status" value="1"/>
</dbReference>
<name>A0A3N2E179_9GAMM</name>
<dbReference type="EMBL" id="RKHR01000003">
    <property type="protein sequence ID" value="ROS05325.1"/>
    <property type="molecule type" value="Genomic_DNA"/>
</dbReference>
<keyword evidence="8" id="KW-1185">Reference proteome</keyword>
<dbReference type="Gene3D" id="1.10.1740.10">
    <property type="match status" value="1"/>
</dbReference>
<gene>
    <name evidence="7" type="ORF">EDC56_0855</name>
</gene>
<dbReference type="InterPro" id="IPR013324">
    <property type="entry name" value="RNA_pol_sigma_r3/r4-like"/>
</dbReference>
<dbReference type="GO" id="GO:0016987">
    <property type="term" value="F:sigma factor activity"/>
    <property type="evidence" value="ECO:0007669"/>
    <property type="project" value="UniProtKB-KW"/>
</dbReference>
<evidence type="ECO:0000313" key="7">
    <source>
        <dbReference type="EMBL" id="ROS05325.1"/>
    </source>
</evidence>
<dbReference type="InterPro" id="IPR036388">
    <property type="entry name" value="WH-like_DNA-bd_sf"/>
</dbReference>
<organism evidence="7 8">
    <name type="scientific">Sinobacterium caligoides</name>
    <dbReference type="NCBI Taxonomy" id="933926"/>
    <lineage>
        <taxon>Bacteria</taxon>
        <taxon>Pseudomonadati</taxon>
        <taxon>Pseudomonadota</taxon>
        <taxon>Gammaproteobacteria</taxon>
        <taxon>Cellvibrionales</taxon>
        <taxon>Spongiibacteraceae</taxon>
        <taxon>Sinobacterium</taxon>
    </lineage>
</organism>
<evidence type="ECO:0000259" key="6">
    <source>
        <dbReference type="Pfam" id="PF08281"/>
    </source>
</evidence>
<dbReference type="Pfam" id="PF08281">
    <property type="entry name" value="Sigma70_r4_2"/>
    <property type="match status" value="1"/>
</dbReference>
<proteinExistence type="inferred from homology"/>
<evidence type="ECO:0000256" key="3">
    <source>
        <dbReference type="ARBA" id="ARBA00023082"/>
    </source>
</evidence>
<keyword evidence="4" id="KW-0238">DNA-binding</keyword>
<evidence type="ECO:0000313" key="8">
    <source>
        <dbReference type="Proteomes" id="UP000275394"/>
    </source>
</evidence>
<dbReference type="InterPro" id="IPR039425">
    <property type="entry name" value="RNA_pol_sigma-70-like"/>
</dbReference>
<comment type="similarity">
    <text evidence="1">Belongs to the sigma-70 factor family. ECF subfamily.</text>
</comment>
<dbReference type="Gene3D" id="1.10.10.10">
    <property type="entry name" value="Winged helix-like DNA-binding domain superfamily/Winged helix DNA-binding domain"/>
    <property type="match status" value="1"/>
</dbReference>
<keyword evidence="2" id="KW-0805">Transcription regulation</keyword>
<dbReference type="InterPro" id="IPR014284">
    <property type="entry name" value="RNA_pol_sigma-70_dom"/>
</dbReference>
<dbReference type="GO" id="GO:0006352">
    <property type="term" value="P:DNA-templated transcription initiation"/>
    <property type="evidence" value="ECO:0007669"/>
    <property type="project" value="InterPro"/>
</dbReference>
<keyword evidence="5" id="KW-0804">Transcription</keyword>
<feature type="domain" description="RNA polymerase sigma factor 70 region 4 type 2" evidence="6">
    <location>
        <begin position="94"/>
        <end position="145"/>
    </location>
</feature>
<reference evidence="7 8" key="1">
    <citation type="submission" date="2018-11" db="EMBL/GenBank/DDBJ databases">
        <title>Genomic Encyclopedia of Type Strains, Phase IV (KMG-IV): sequencing the most valuable type-strain genomes for metagenomic binning, comparative biology and taxonomic classification.</title>
        <authorList>
            <person name="Goeker M."/>
        </authorList>
    </citation>
    <scope>NUCLEOTIDE SEQUENCE [LARGE SCALE GENOMIC DNA]</scope>
    <source>
        <strain evidence="7 8">DSM 100316</strain>
    </source>
</reference>
<dbReference type="SUPFAM" id="SSF88946">
    <property type="entry name" value="Sigma2 domain of RNA polymerase sigma factors"/>
    <property type="match status" value="1"/>
</dbReference>
<evidence type="ECO:0000256" key="2">
    <source>
        <dbReference type="ARBA" id="ARBA00023015"/>
    </source>
</evidence>
<accession>A0A3N2E179</accession>
<dbReference type="OrthoDB" id="9797134at2"/>
<dbReference type="SUPFAM" id="SSF88659">
    <property type="entry name" value="Sigma3 and sigma4 domains of RNA polymerase sigma factors"/>
    <property type="match status" value="1"/>
</dbReference>
<evidence type="ECO:0000256" key="5">
    <source>
        <dbReference type="ARBA" id="ARBA00023163"/>
    </source>
</evidence>
<sequence>MFTSTELNQLYQYAHILTNDRDDAYDLLQNCLEKFLRRRPITLSKMGYLKKMIKHQFIDQYRHQHRYPKEALCSVNETHALPHSLEKTMIDQQTLERLWLKLPSADRELLYLWAVEGLTHRQIGQRLQRPIGTVLSQVHRLKKKLSRDKVRYIAEVDGR</sequence>
<evidence type="ECO:0000256" key="1">
    <source>
        <dbReference type="ARBA" id="ARBA00010641"/>
    </source>
</evidence>
<dbReference type="Proteomes" id="UP000275394">
    <property type="component" value="Unassembled WGS sequence"/>
</dbReference>
<comment type="caution">
    <text evidence="7">The sequence shown here is derived from an EMBL/GenBank/DDBJ whole genome shotgun (WGS) entry which is preliminary data.</text>
</comment>
<dbReference type="RefSeq" id="WP_123711242.1">
    <property type="nucleotide sequence ID" value="NZ_RKHR01000003.1"/>
</dbReference>
<dbReference type="GO" id="GO:0003677">
    <property type="term" value="F:DNA binding"/>
    <property type="evidence" value="ECO:0007669"/>
    <property type="project" value="UniProtKB-KW"/>
</dbReference>
<evidence type="ECO:0000256" key="4">
    <source>
        <dbReference type="ARBA" id="ARBA00023125"/>
    </source>
</evidence>
<dbReference type="PANTHER" id="PTHR43133:SF8">
    <property type="entry name" value="RNA POLYMERASE SIGMA FACTOR HI_1459-RELATED"/>
    <property type="match status" value="1"/>
</dbReference>
<keyword evidence="3" id="KW-0731">Sigma factor</keyword>
<protein>
    <submittedName>
        <fullName evidence="7">RNA polymerase sigma-70 factor (ECF subfamily)</fullName>
    </submittedName>
</protein>
<dbReference type="InterPro" id="IPR013249">
    <property type="entry name" value="RNA_pol_sigma70_r4_t2"/>
</dbReference>